<dbReference type="GO" id="GO:0022857">
    <property type="term" value="F:transmembrane transporter activity"/>
    <property type="evidence" value="ECO:0007669"/>
    <property type="project" value="TreeGrafter"/>
</dbReference>
<organism evidence="4 5">
    <name type="scientific">Nocardiopsis sinuspersici</name>
    <dbReference type="NCBI Taxonomy" id="501010"/>
    <lineage>
        <taxon>Bacteria</taxon>
        <taxon>Bacillati</taxon>
        <taxon>Actinomycetota</taxon>
        <taxon>Actinomycetes</taxon>
        <taxon>Streptosporangiales</taxon>
        <taxon>Nocardiopsidaceae</taxon>
        <taxon>Nocardiopsis</taxon>
    </lineage>
</organism>
<sequence>MPHGTDVPPPHHTSDEALPLQLSGVSYTVAGRLLLDEVDLSARRGTSTVVTGPSGSGKSTLLACVMGLSAPTSGSVRVAGREITRMRRGELAAVRSRDIGMVFQGGELLPELTPVDNVALAGLLAGLGAQEAAERARALLAELDVTTAAETTGELSGGEHQRTAVARALITDPSLLLADEPTGALDPDNRDKVADLLFDLPARRGCALVVVTHDRDLSERSDHVFHLREGRLSEVGR</sequence>
<dbReference type="GO" id="GO:0016887">
    <property type="term" value="F:ATP hydrolysis activity"/>
    <property type="evidence" value="ECO:0007669"/>
    <property type="project" value="InterPro"/>
</dbReference>
<dbReference type="Gene3D" id="3.40.50.300">
    <property type="entry name" value="P-loop containing nucleotide triphosphate hydrolases"/>
    <property type="match status" value="1"/>
</dbReference>
<dbReference type="InterPro" id="IPR015854">
    <property type="entry name" value="ABC_transpr_LolD-like"/>
</dbReference>
<name>A0A1V3C505_9ACTN</name>
<dbReference type="SMART" id="SM00382">
    <property type="entry name" value="AAA"/>
    <property type="match status" value="1"/>
</dbReference>
<dbReference type="RefSeq" id="WP_077692045.1">
    <property type="nucleotide sequence ID" value="NZ_MCOK01000001.1"/>
</dbReference>
<dbReference type="GO" id="GO:0005886">
    <property type="term" value="C:plasma membrane"/>
    <property type="evidence" value="ECO:0007669"/>
    <property type="project" value="TreeGrafter"/>
</dbReference>
<dbReference type="Pfam" id="PF00005">
    <property type="entry name" value="ABC_tran"/>
    <property type="match status" value="1"/>
</dbReference>
<dbReference type="EMBL" id="MCOK01000001">
    <property type="protein sequence ID" value="OOC55616.1"/>
    <property type="molecule type" value="Genomic_DNA"/>
</dbReference>
<evidence type="ECO:0000313" key="5">
    <source>
        <dbReference type="Proteomes" id="UP000189004"/>
    </source>
</evidence>
<dbReference type="SUPFAM" id="SSF52540">
    <property type="entry name" value="P-loop containing nucleoside triphosphate hydrolases"/>
    <property type="match status" value="1"/>
</dbReference>
<evidence type="ECO:0000256" key="1">
    <source>
        <dbReference type="ARBA" id="ARBA00022741"/>
    </source>
</evidence>
<gene>
    <name evidence="4" type="ORF">NOSIN_18785</name>
</gene>
<dbReference type="InterPro" id="IPR003439">
    <property type="entry name" value="ABC_transporter-like_ATP-bd"/>
</dbReference>
<dbReference type="PANTHER" id="PTHR24220:SF659">
    <property type="entry name" value="TRANSPORTER, PUTATIVE-RELATED"/>
    <property type="match status" value="1"/>
</dbReference>
<evidence type="ECO:0000313" key="4">
    <source>
        <dbReference type="EMBL" id="OOC55616.1"/>
    </source>
</evidence>
<accession>A0A1V3C505</accession>
<feature type="domain" description="ABC transporter" evidence="3">
    <location>
        <begin position="20"/>
        <end position="237"/>
    </location>
</feature>
<protein>
    <submittedName>
        <fullName evidence="4">ABC transporter ATP-binding protein</fullName>
    </submittedName>
</protein>
<keyword evidence="2 4" id="KW-0067">ATP-binding</keyword>
<dbReference type="PANTHER" id="PTHR24220">
    <property type="entry name" value="IMPORT ATP-BINDING PROTEIN"/>
    <property type="match status" value="1"/>
</dbReference>
<comment type="caution">
    <text evidence="4">The sequence shown here is derived from an EMBL/GenBank/DDBJ whole genome shotgun (WGS) entry which is preliminary data.</text>
</comment>
<dbReference type="STRING" id="501010.NOSIN_18785"/>
<dbReference type="InterPro" id="IPR003593">
    <property type="entry name" value="AAA+_ATPase"/>
</dbReference>
<dbReference type="PROSITE" id="PS50893">
    <property type="entry name" value="ABC_TRANSPORTER_2"/>
    <property type="match status" value="1"/>
</dbReference>
<dbReference type="Proteomes" id="UP000189004">
    <property type="component" value="Unassembled WGS sequence"/>
</dbReference>
<reference evidence="5" key="1">
    <citation type="submission" date="2016-08" db="EMBL/GenBank/DDBJ databases">
        <authorList>
            <person name="Tokovenko B."/>
            <person name="Kalinowski J."/>
        </authorList>
    </citation>
    <scope>NUCLEOTIDE SEQUENCE [LARGE SCALE GENOMIC DNA]</scope>
    <source>
        <strain evidence="5">UTMC102</strain>
    </source>
</reference>
<proteinExistence type="predicted"/>
<dbReference type="OrthoDB" id="3266715at2"/>
<dbReference type="InterPro" id="IPR027417">
    <property type="entry name" value="P-loop_NTPase"/>
</dbReference>
<evidence type="ECO:0000259" key="3">
    <source>
        <dbReference type="PROSITE" id="PS50893"/>
    </source>
</evidence>
<keyword evidence="1" id="KW-0547">Nucleotide-binding</keyword>
<evidence type="ECO:0000256" key="2">
    <source>
        <dbReference type="ARBA" id="ARBA00022840"/>
    </source>
</evidence>
<dbReference type="GO" id="GO:0005524">
    <property type="term" value="F:ATP binding"/>
    <property type="evidence" value="ECO:0007669"/>
    <property type="project" value="UniProtKB-KW"/>
</dbReference>
<keyword evidence="5" id="KW-1185">Reference proteome</keyword>
<dbReference type="AlphaFoldDB" id="A0A1V3C505"/>